<sequence>MYAVGVTVMISLKILYKRQVILVDAGQRAAVVIIVVGVVSAGSGGKSYGAFGSVGIICFTVAVGIGVNYLHLDAGLAF</sequence>
<keyword evidence="1" id="KW-1133">Transmembrane helix</keyword>
<organism evidence="2">
    <name type="scientific">bioreactor metagenome</name>
    <dbReference type="NCBI Taxonomy" id="1076179"/>
    <lineage>
        <taxon>unclassified sequences</taxon>
        <taxon>metagenomes</taxon>
        <taxon>ecological metagenomes</taxon>
    </lineage>
</organism>
<comment type="caution">
    <text evidence="2">The sequence shown here is derived from an EMBL/GenBank/DDBJ whole genome shotgun (WGS) entry which is preliminary data.</text>
</comment>
<dbReference type="AlphaFoldDB" id="A0A644ZN77"/>
<protein>
    <submittedName>
        <fullName evidence="2">Uncharacterized protein</fullName>
    </submittedName>
</protein>
<accession>A0A644ZN77</accession>
<keyword evidence="1" id="KW-0812">Transmembrane</keyword>
<dbReference type="EMBL" id="VSSQ01008553">
    <property type="protein sequence ID" value="MPM39184.1"/>
    <property type="molecule type" value="Genomic_DNA"/>
</dbReference>
<evidence type="ECO:0000256" key="1">
    <source>
        <dbReference type="SAM" id="Phobius"/>
    </source>
</evidence>
<feature type="transmembrane region" description="Helical" evidence="1">
    <location>
        <begin position="48"/>
        <end position="70"/>
    </location>
</feature>
<reference evidence="2" key="1">
    <citation type="submission" date="2019-08" db="EMBL/GenBank/DDBJ databases">
        <authorList>
            <person name="Kucharzyk K."/>
            <person name="Murdoch R.W."/>
            <person name="Higgins S."/>
            <person name="Loffler F."/>
        </authorList>
    </citation>
    <scope>NUCLEOTIDE SEQUENCE</scope>
</reference>
<gene>
    <name evidence="2" type="ORF">SDC9_85817</name>
</gene>
<name>A0A644ZN77_9ZZZZ</name>
<evidence type="ECO:0000313" key="2">
    <source>
        <dbReference type="EMBL" id="MPM39184.1"/>
    </source>
</evidence>
<keyword evidence="1" id="KW-0472">Membrane</keyword>
<proteinExistence type="predicted"/>
<feature type="transmembrane region" description="Helical" evidence="1">
    <location>
        <begin position="21"/>
        <end position="42"/>
    </location>
</feature>